<evidence type="ECO:0000256" key="1">
    <source>
        <dbReference type="ARBA" id="ARBA00004651"/>
    </source>
</evidence>
<proteinExistence type="inferred from homology"/>
<evidence type="ECO:0000313" key="9">
    <source>
        <dbReference type="Proteomes" id="UP001370348"/>
    </source>
</evidence>
<comment type="subcellular location">
    <subcellularLocation>
        <location evidence="1">Cell membrane</location>
        <topology evidence="1">Multi-pass membrane protein</topology>
    </subcellularLocation>
</comment>
<dbReference type="Pfam" id="PF07681">
    <property type="entry name" value="DoxX"/>
    <property type="match status" value="1"/>
</dbReference>
<reference evidence="8 9" key="1">
    <citation type="submission" date="2021-12" db="EMBL/GenBank/DDBJ databases">
        <title>Discovery of the Pendulisporaceae a myxobacterial family with distinct sporulation behavior and unique specialized metabolism.</title>
        <authorList>
            <person name="Garcia R."/>
            <person name="Popoff A."/>
            <person name="Bader C.D."/>
            <person name="Loehr J."/>
            <person name="Walesch S."/>
            <person name="Walt C."/>
            <person name="Boldt J."/>
            <person name="Bunk B."/>
            <person name="Haeckl F.J.F.P.J."/>
            <person name="Gunesch A.P."/>
            <person name="Birkelbach J."/>
            <person name="Nuebel U."/>
            <person name="Pietschmann T."/>
            <person name="Bach T."/>
            <person name="Mueller R."/>
        </authorList>
    </citation>
    <scope>NUCLEOTIDE SEQUENCE [LARGE SCALE GENOMIC DNA]</scope>
    <source>
        <strain evidence="8 9">MSr11954</strain>
    </source>
</reference>
<feature type="transmembrane region" description="Helical" evidence="7">
    <location>
        <begin position="43"/>
        <end position="65"/>
    </location>
</feature>
<organism evidence="8 9">
    <name type="scientific">Pendulispora albinea</name>
    <dbReference type="NCBI Taxonomy" id="2741071"/>
    <lineage>
        <taxon>Bacteria</taxon>
        <taxon>Pseudomonadati</taxon>
        <taxon>Myxococcota</taxon>
        <taxon>Myxococcia</taxon>
        <taxon>Myxococcales</taxon>
        <taxon>Sorangiineae</taxon>
        <taxon>Pendulisporaceae</taxon>
        <taxon>Pendulispora</taxon>
    </lineage>
</organism>
<evidence type="ECO:0000256" key="7">
    <source>
        <dbReference type="SAM" id="Phobius"/>
    </source>
</evidence>
<keyword evidence="3" id="KW-1003">Cell membrane</keyword>
<name>A0ABZ2MBE6_9BACT</name>
<dbReference type="EMBL" id="CP089984">
    <property type="protein sequence ID" value="WXB19809.1"/>
    <property type="molecule type" value="Genomic_DNA"/>
</dbReference>
<evidence type="ECO:0000256" key="3">
    <source>
        <dbReference type="ARBA" id="ARBA00022475"/>
    </source>
</evidence>
<dbReference type="Proteomes" id="UP001370348">
    <property type="component" value="Chromosome"/>
</dbReference>
<feature type="transmembrane region" description="Helical" evidence="7">
    <location>
        <begin position="72"/>
        <end position="95"/>
    </location>
</feature>
<dbReference type="InterPro" id="IPR051907">
    <property type="entry name" value="DoxX-like_oxidoreductase"/>
</dbReference>
<evidence type="ECO:0000256" key="5">
    <source>
        <dbReference type="ARBA" id="ARBA00022989"/>
    </source>
</evidence>
<comment type="similarity">
    <text evidence="2">Belongs to the DoxX family.</text>
</comment>
<dbReference type="RefSeq" id="WP_394829406.1">
    <property type="nucleotide sequence ID" value="NZ_CP089984.1"/>
</dbReference>
<dbReference type="PANTHER" id="PTHR33452:SF1">
    <property type="entry name" value="INNER MEMBRANE PROTEIN YPHA-RELATED"/>
    <property type="match status" value="1"/>
</dbReference>
<dbReference type="InterPro" id="IPR032808">
    <property type="entry name" value="DoxX"/>
</dbReference>
<evidence type="ECO:0000256" key="2">
    <source>
        <dbReference type="ARBA" id="ARBA00006679"/>
    </source>
</evidence>
<keyword evidence="5 7" id="KW-1133">Transmembrane helix</keyword>
<sequence>MFRILRQASPDLAALVLRIGLGTMFMFHGAPKLLGGPELWAKIGAAMGGLGITFAPAFWGLMAGLAEFGGGLLLVVGFLTRPACAFLTFTMLVAWSKLLLRHDDFNAWSQPAEDAIAFAALFLLGPGRHRLFRRTGPDDGVSAKR</sequence>
<evidence type="ECO:0000313" key="8">
    <source>
        <dbReference type="EMBL" id="WXB19809.1"/>
    </source>
</evidence>
<evidence type="ECO:0000256" key="4">
    <source>
        <dbReference type="ARBA" id="ARBA00022692"/>
    </source>
</evidence>
<keyword evidence="9" id="KW-1185">Reference proteome</keyword>
<dbReference type="PANTHER" id="PTHR33452">
    <property type="entry name" value="OXIDOREDUCTASE CATD-RELATED"/>
    <property type="match status" value="1"/>
</dbReference>
<keyword evidence="6 7" id="KW-0472">Membrane</keyword>
<protein>
    <submittedName>
        <fullName evidence="8">DoxX family protein</fullName>
    </submittedName>
</protein>
<accession>A0ABZ2MBE6</accession>
<evidence type="ECO:0000256" key="6">
    <source>
        <dbReference type="ARBA" id="ARBA00023136"/>
    </source>
</evidence>
<keyword evidence="4 7" id="KW-0812">Transmembrane</keyword>
<gene>
    <name evidence="8" type="ORF">LZC94_21615</name>
</gene>
<feature type="transmembrane region" description="Helical" evidence="7">
    <location>
        <begin position="12"/>
        <end position="31"/>
    </location>
</feature>